<keyword evidence="2" id="KW-0472">Membrane</keyword>
<keyword evidence="4" id="KW-1185">Reference proteome</keyword>
<dbReference type="Proteomes" id="UP000826462">
    <property type="component" value="Chromosome 1"/>
</dbReference>
<name>A0ABX8UEG6_9BURK</name>
<evidence type="ECO:0000313" key="4">
    <source>
        <dbReference type="Proteomes" id="UP000826462"/>
    </source>
</evidence>
<accession>A0ABX8UEG6</accession>
<proteinExistence type="predicted"/>
<protein>
    <submittedName>
        <fullName evidence="3">DUF2818 family protein</fullName>
    </submittedName>
</protein>
<dbReference type="InterPro" id="IPR016768">
    <property type="entry name" value="UCP019883"/>
</dbReference>
<organism evidence="3 4">
    <name type="scientific">Paraburkholderia edwinii</name>
    <dbReference type="NCBI Taxonomy" id="2861782"/>
    <lineage>
        <taxon>Bacteria</taxon>
        <taxon>Pseudomonadati</taxon>
        <taxon>Pseudomonadota</taxon>
        <taxon>Betaproteobacteria</taxon>
        <taxon>Burkholderiales</taxon>
        <taxon>Burkholderiaceae</taxon>
        <taxon>Paraburkholderia</taxon>
    </lineage>
</organism>
<evidence type="ECO:0000256" key="2">
    <source>
        <dbReference type="SAM" id="Phobius"/>
    </source>
</evidence>
<dbReference type="Pfam" id="PF10993">
    <property type="entry name" value="DUF2818"/>
    <property type="match status" value="1"/>
</dbReference>
<sequence>MMSTSGLFILALAISLASLPFAVNRFFDYIPLRSGKRLLIWIVESALMYVFLAIIAYRLVSHGGVKRSRRRRRDRHAREIRPSDRLSAAGRACSAHRRRADLKTGARGL</sequence>
<reference evidence="3 4" key="1">
    <citation type="submission" date="2021-07" db="EMBL/GenBank/DDBJ databases">
        <title>Paraburkholderia edwinii protects Aspergillus sp. from phenazines by acting as a toxin sponge.</title>
        <authorList>
            <person name="Dahlstrom K.M."/>
            <person name="Newman D.K."/>
        </authorList>
    </citation>
    <scope>NUCLEOTIDE SEQUENCE [LARGE SCALE GENOMIC DNA]</scope>
    <source>
        <strain evidence="3 4">Pe01</strain>
    </source>
</reference>
<feature type="compositionally biased region" description="Basic residues" evidence="1">
    <location>
        <begin position="64"/>
        <end position="75"/>
    </location>
</feature>
<keyword evidence="2" id="KW-1133">Transmembrane helix</keyword>
<keyword evidence="2" id="KW-0812">Transmembrane</keyword>
<gene>
    <name evidence="3" type="ORF">KZJ38_12035</name>
</gene>
<evidence type="ECO:0000256" key="1">
    <source>
        <dbReference type="SAM" id="MobiDB-lite"/>
    </source>
</evidence>
<evidence type="ECO:0000313" key="3">
    <source>
        <dbReference type="EMBL" id="QYD67131.1"/>
    </source>
</evidence>
<dbReference type="EMBL" id="CP080095">
    <property type="protein sequence ID" value="QYD67131.1"/>
    <property type="molecule type" value="Genomic_DNA"/>
</dbReference>
<feature type="region of interest" description="Disordered" evidence="1">
    <location>
        <begin position="63"/>
        <end position="109"/>
    </location>
</feature>
<feature type="transmembrane region" description="Helical" evidence="2">
    <location>
        <begin position="38"/>
        <end position="60"/>
    </location>
</feature>